<reference evidence="5" key="1">
    <citation type="submission" date="2022-11" db="UniProtKB">
        <authorList>
            <consortium name="WormBaseParasite"/>
        </authorList>
    </citation>
    <scope>IDENTIFICATION</scope>
</reference>
<dbReference type="InterPro" id="IPR011989">
    <property type="entry name" value="ARM-like"/>
</dbReference>
<dbReference type="Proteomes" id="UP000887574">
    <property type="component" value="Unplaced"/>
</dbReference>
<comment type="subcellular location">
    <subcellularLocation>
        <location evidence="1">Nucleus</location>
    </subcellularLocation>
</comment>
<evidence type="ECO:0000256" key="1">
    <source>
        <dbReference type="ARBA" id="ARBA00004123"/>
    </source>
</evidence>
<name>A0A915DUA8_9BILA</name>
<dbReference type="GO" id="GO:0016180">
    <property type="term" value="P:snRNA processing"/>
    <property type="evidence" value="ECO:0007669"/>
    <property type="project" value="TreeGrafter"/>
</dbReference>
<evidence type="ECO:0000256" key="2">
    <source>
        <dbReference type="ARBA" id="ARBA00023242"/>
    </source>
</evidence>
<protein>
    <submittedName>
        <fullName evidence="5">Integrator complex subunit 4</fullName>
    </submittedName>
</protein>
<dbReference type="WBParaSite" id="jg23576">
    <property type="protein sequence ID" value="jg23576"/>
    <property type="gene ID" value="jg23576"/>
</dbReference>
<sequence>MAVRQAAVYSLGKLAANRPEFAKKCIDHLADMFNDEIQQVRLDAIRALSPLVIHGTIQQDQLHTILTGLDDANAENRTAIHELLSKSNLADADCVKQCIRVLLHSLKRFPIDKFSIYECLSAIGLHHSVFVHGLVTEMLEIHPIFDTPEQHIDDDFYLGKLILVLNAASNHSVICSLIPAYVKKHYRYLRCAAPKLIPVVKEIEESKVRAKMFDFSTLADSKVDYLLRSTYERISEANSKELIDRVILLDMILKDLHAYQNIEQEIAIPAGFLHRFCRVVKLYNVAMSSSLSTNSTEPVFISYAECMEDIFWIENQYSGTNKSVLAFLAECSFKLLVLVVAMTLDASNYQQFVTTIRDGLLKANRRLIELDVSSSESMSNLVTWIALNLPGVEDKVKMEPIKMEVQSVLILRQKLLSLLKGCYEIGEVVRFVSGLPTGILLTCHLSNLTATDLENFRIEIKYPDTTLAYFRPRPTDIHRLSEQMVRVQTSVIVSACTWSSVGTIQLSCGLLSPKQNSKSMTASKMQCFVPLADADFRCFVNKIAVKIHPNQRTKSSSSHYFIGQLKSPLWEARVAAADAIGIVFSNALKETNAENELRQRTSNYASQLGNLNLTFVLKHYRPLLSFKVTPALSVQTLNISKREQRKIIDVHLDLNSQPSASSSNQSLSEDSKEELQSNFSKSDFDQIIQNTELEGILQAFLEYLLSGLINQHWETRHGAAMALTKLISSTDLTICDRQQRCGTLLHHIKVLLHTCSEELWQCRQTALLFAKYYFSVCSHSDDFLLFFQAVNEAVSDPVDEVVSKAVVALSALFSNPNLIN</sequence>
<dbReference type="AlphaFoldDB" id="A0A915DUA8"/>
<dbReference type="GO" id="GO:0032039">
    <property type="term" value="C:integrator complex"/>
    <property type="evidence" value="ECO:0007669"/>
    <property type="project" value="TreeGrafter"/>
</dbReference>
<dbReference type="Pfam" id="PF25458">
    <property type="entry name" value="INTS4_C"/>
    <property type="match status" value="1"/>
</dbReference>
<evidence type="ECO:0000313" key="5">
    <source>
        <dbReference type="WBParaSite" id="jg23576"/>
    </source>
</evidence>
<dbReference type="Gene3D" id="1.25.10.10">
    <property type="entry name" value="Leucine-rich Repeat Variant"/>
    <property type="match status" value="2"/>
</dbReference>
<keyword evidence="4" id="KW-1185">Reference proteome</keyword>
<dbReference type="PANTHER" id="PTHR20938:SF0">
    <property type="entry name" value="INTEGRATOR COMPLEX SUBUNIT 4"/>
    <property type="match status" value="1"/>
</dbReference>
<keyword evidence="2" id="KW-0539">Nucleus</keyword>
<organism evidence="4 5">
    <name type="scientific">Ditylenchus dipsaci</name>
    <dbReference type="NCBI Taxonomy" id="166011"/>
    <lineage>
        <taxon>Eukaryota</taxon>
        <taxon>Metazoa</taxon>
        <taxon>Ecdysozoa</taxon>
        <taxon>Nematoda</taxon>
        <taxon>Chromadorea</taxon>
        <taxon>Rhabditida</taxon>
        <taxon>Tylenchina</taxon>
        <taxon>Tylenchomorpha</taxon>
        <taxon>Sphaerularioidea</taxon>
        <taxon>Anguinidae</taxon>
        <taxon>Anguininae</taxon>
        <taxon>Ditylenchus</taxon>
    </lineage>
</organism>
<dbReference type="PANTHER" id="PTHR20938">
    <property type="entry name" value="INTEGRATOR COMPLEX SUBUNIT 4"/>
    <property type="match status" value="1"/>
</dbReference>
<evidence type="ECO:0000259" key="3">
    <source>
        <dbReference type="Pfam" id="PF25458"/>
    </source>
</evidence>
<accession>A0A915DUA8</accession>
<dbReference type="InterPro" id="IPR016024">
    <property type="entry name" value="ARM-type_fold"/>
</dbReference>
<evidence type="ECO:0000313" key="4">
    <source>
        <dbReference type="Proteomes" id="UP000887574"/>
    </source>
</evidence>
<dbReference type="InterPro" id="IPR057412">
    <property type="entry name" value="INTS4_C"/>
</dbReference>
<dbReference type="SUPFAM" id="SSF48371">
    <property type="entry name" value="ARM repeat"/>
    <property type="match status" value="1"/>
</dbReference>
<proteinExistence type="predicted"/>
<feature type="domain" description="Integrator complex subunit 4/Protein SIEL C-terminal Ig-like" evidence="3">
    <location>
        <begin position="427"/>
        <end position="551"/>
    </location>
</feature>